<sequence>MDVRSLSGANKTVTYLTQHLMTRADDSYAPSVFAFPKAPLSFKRIHGIPLATTFIFSKIEFLPAYARSITLILGSFILPLTAGDKSEEGEDDVKSSQQLLGASNFFGDMEVMHERNAHNFPLDLGTIEASSTNG</sequence>
<name>A0ABS8RXH1_DATST</name>
<dbReference type="EMBL" id="JACEIK010000160">
    <property type="protein sequence ID" value="MCD7451297.1"/>
    <property type="molecule type" value="Genomic_DNA"/>
</dbReference>
<reference evidence="1 2" key="1">
    <citation type="journal article" date="2021" name="BMC Genomics">
        <title>Datura genome reveals duplications of psychoactive alkaloid biosynthetic genes and high mutation rate following tissue culture.</title>
        <authorList>
            <person name="Rajewski A."/>
            <person name="Carter-House D."/>
            <person name="Stajich J."/>
            <person name="Litt A."/>
        </authorList>
    </citation>
    <scope>NUCLEOTIDE SEQUENCE [LARGE SCALE GENOMIC DNA]</scope>
    <source>
        <strain evidence="1">AR-01</strain>
    </source>
</reference>
<keyword evidence="2" id="KW-1185">Reference proteome</keyword>
<proteinExistence type="predicted"/>
<comment type="caution">
    <text evidence="1">The sequence shown here is derived from an EMBL/GenBank/DDBJ whole genome shotgun (WGS) entry which is preliminary data.</text>
</comment>
<dbReference type="Proteomes" id="UP000823775">
    <property type="component" value="Unassembled WGS sequence"/>
</dbReference>
<protein>
    <submittedName>
        <fullName evidence="1">Uncharacterized protein</fullName>
    </submittedName>
</protein>
<organism evidence="1 2">
    <name type="scientific">Datura stramonium</name>
    <name type="common">Jimsonweed</name>
    <name type="synonym">Common thornapple</name>
    <dbReference type="NCBI Taxonomy" id="4076"/>
    <lineage>
        <taxon>Eukaryota</taxon>
        <taxon>Viridiplantae</taxon>
        <taxon>Streptophyta</taxon>
        <taxon>Embryophyta</taxon>
        <taxon>Tracheophyta</taxon>
        <taxon>Spermatophyta</taxon>
        <taxon>Magnoliopsida</taxon>
        <taxon>eudicotyledons</taxon>
        <taxon>Gunneridae</taxon>
        <taxon>Pentapetalae</taxon>
        <taxon>asterids</taxon>
        <taxon>lamiids</taxon>
        <taxon>Solanales</taxon>
        <taxon>Solanaceae</taxon>
        <taxon>Solanoideae</taxon>
        <taxon>Datureae</taxon>
        <taxon>Datura</taxon>
    </lineage>
</organism>
<evidence type="ECO:0000313" key="2">
    <source>
        <dbReference type="Proteomes" id="UP000823775"/>
    </source>
</evidence>
<evidence type="ECO:0000313" key="1">
    <source>
        <dbReference type="EMBL" id="MCD7451297.1"/>
    </source>
</evidence>
<gene>
    <name evidence="1" type="ORF">HAX54_010818</name>
</gene>
<accession>A0ABS8RXH1</accession>